<evidence type="ECO:0000256" key="11">
    <source>
        <dbReference type="ARBA" id="ARBA00049091"/>
    </source>
</evidence>
<dbReference type="InterPro" id="IPR013766">
    <property type="entry name" value="Thioredoxin_domain"/>
</dbReference>
<sequence length="151" mass="17044">MKAPTFSLPDQMGKVHTLSDYKGKWIVLYFYPKDNTPGCIAEACGFRDKSEELKKRNVVVLGISKDSVDSHREFAKKHVITFPLLSDESKETIKAYDAWGIKTVLGKGFEGVLRKTYIIGPDGTIKKEYQHVNVLNHAEEVLRDIDLLSVS</sequence>
<evidence type="ECO:0000256" key="7">
    <source>
        <dbReference type="ARBA" id="ARBA00023157"/>
    </source>
</evidence>
<dbReference type="EMBL" id="MGBR01000001">
    <property type="protein sequence ID" value="OGK73767.1"/>
    <property type="molecule type" value="Genomic_DNA"/>
</dbReference>
<evidence type="ECO:0000259" key="13">
    <source>
        <dbReference type="PROSITE" id="PS51352"/>
    </source>
</evidence>
<organism evidence="14 15">
    <name type="scientific">Candidatus Roizmanbacteria bacterium RIFOXYD1_FULL_38_12</name>
    <dbReference type="NCBI Taxonomy" id="1802093"/>
    <lineage>
        <taxon>Bacteria</taxon>
        <taxon>Candidatus Roizmaniibacteriota</taxon>
    </lineage>
</organism>
<comment type="catalytic activity">
    <reaction evidence="11">
        <text>a hydroperoxide + [thioredoxin]-dithiol = an alcohol + [thioredoxin]-disulfide + H2O</text>
        <dbReference type="Rhea" id="RHEA:62620"/>
        <dbReference type="Rhea" id="RHEA-COMP:10698"/>
        <dbReference type="Rhea" id="RHEA-COMP:10700"/>
        <dbReference type="ChEBI" id="CHEBI:15377"/>
        <dbReference type="ChEBI" id="CHEBI:29950"/>
        <dbReference type="ChEBI" id="CHEBI:30879"/>
        <dbReference type="ChEBI" id="CHEBI:35924"/>
        <dbReference type="ChEBI" id="CHEBI:50058"/>
        <dbReference type="EC" id="1.11.1.24"/>
    </reaction>
</comment>
<dbReference type="Proteomes" id="UP000177050">
    <property type="component" value="Unassembled WGS sequence"/>
</dbReference>
<name>A0A1F7L0V9_9BACT</name>
<comment type="subunit">
    <text evidence="2">Monomer.</text>
</comment>
<evidence type="ECO:0000256" key="8">
    <source>
        <dbReference type="ARBA" id="ARBA00023284"/>
    </source>
</evidence>
<evidence type="ECO:0000313" key="15">
    <source>
        <dbReference type="Proteomes" id="UP000177050"/>
    </source>
</evidence>
<keyword evidence="5" id="KW-0049">Antioxidant</keyword>
<dbReference type="AlphaFoldDB" id="A0A1F7L0V9"/>
<evidence type="ECO:0000256" key="9">
    <source>
        <dbReference type="ARBA" id="ARBA00032824"/>
    </source>
</evidence>
<evidence type="ECO:0000256" key="1">
    <source>
        <dbReference type="ARBA" id="ARBA00003330"/>
    </source>
</evidence>
<dbReference type="EC" id="1.11.1.24" evidence="3"/>
<evidence type="ECO:0000256" key="3">
    <source>
        <dbReference type="ARBA" id="ARBA00013017"/>
    </source>
</evidence>
<dbReference type="PIRSF" id="PIRSF000239">
    <property type="entry name" value="AHPC"/>
    <property type="match status" value="1"/>
</dbReference>
<dbReference type="InterPro" id="IPR036249">
    <property type="entry name" value="Thioredoxin-like_sf"/>
</dbReference>
<keyword evidence="8" id="KW-0676">Redox-active center</keyword>
<protein>
    <recommendedName>
        <fullName evidence="3">thioredoxin-dependent peroxiredoxin</fullName>
        <ecNumber evidence="3">1.11.1.24</ecNumber>
    </recommendedName>
    <alternativeName>
        <fullName evidence="9">Thioredoxin peroxidase</fullName>
    </alternativeName>
</protein>
<dbReference type="PROSITE" id="PS51352">
    <property type="entry name" value="THIOREDOXIN_2"/>
    <property type="match status" value="1"/>
</dbReference>
<dbReference type="GO" id="GO:0045454">
    <property type="term" value="P:cell redox homeostasis"/>
    <property type="evidence" value="ECO:0007669"/>
    <property type="project" value="TreeGrafter"/>
</dbReference>
<evidence type="ECO:0000256" key="4">
    <source>
        <dbReference type="ARBA" id="ARBA00022559"/>
    </source>
</evidence>
<reference evidence="14 15" key="1">
    <citation type="journal article" date="2016" name="Nat. Commun.">
        <title>Thousands of microbial genomes shed light on interconnected biogeochemical processes in an aquifer system.</title>
        <authorList>
            <person name="Anantharaman K."/>
            <person name="Brown C.T."/>
            <person name="Hug L.A."/>
            <person name="Sharon I."/>
            <person name="Castelle C.J."/>
            <person name="Probst A.J."/>
            <person name="Thomas B.C."/>
            <person name="Singh A."/>
            <person name="Wilkins M.J."/>
            <person name="Karaoz U."/>
            <person name="Brodie E.L."/>
            <person name="Williams K.H."/>
            <person name="Hubbard S.S."/>
            <person name="Banfield J.F."/>
        </authorList>
    </citation>
    <scope>NUCLEOTIDE SEQUENCE [LARGE SCALE GENOMIC DNA]</scope>
</reference>
<dbReference type="Gene3D" id="3.40.30.10">
    <property type="entry name" value="Glutaredoxin"/>
    <property type="match status" value="1"/>
</dbReference>
<dbReference type="InterPro" id="IPR000866">
    <property type="entry name" value="AhpC/TSA"/>
</dbReference>
<evidence type="ECO:0000256" key="12">
    <source>
        <dbReference type="PIRSR" id="PIRSR000239-1"/>
    </source>
</evidence>
<evidence type="ECO:0000313" key="14">
    <source>
        <dbReference type="EMBL" id="OGK73767.1"/>
    </source>
</evidence>
<dbReference type="PANTHER" id="PTHR42801">
    <property type="entry name" value="THIOREDOXIN-DEPENDENT PEROXIDE REDUCTASE"/>
    <property type="match status" value="1"/>
</dbReference>
<dbReference type="GO" id="GO:0034599">
    <property type="term" value="P:cellular response to oxidative stress"/>
    <property type="evidence" value="ECO:0007669"/>
    <property type="project" value="TreeGrafter"/>
</dbReference>
<dbReference type="Pfam" id="PF00578">
    <property type="entry name" value="AhpC-TSA"/>
    <property type="match status" value="1"/>
</dbReference>
<keyword evidence="4" id="KW-0575">Peroxidase</keyword>
<keyword evidence="6" id="KW-0560">Oxidoreductase</keyword>
<dbReference type="InterPro" id="IPR050924">
    <property type="entry name" value="Peroxiredoxin_BCP/PrxQ"/>
</dbReference>
<dbReference type="PANTHER" id="PTHR42801:SF4">
    <property type="entry name" value="AHPC_TSA FAMILY PROTEIN"/>
    <property type="match status" value="1"/>
</dbReference>
<evidence type="ECO:0000256" key="10">
    <source>
        <dbReference type="ARBA" id="ARBA00038489"/>
    </source>
</evidence>
<dbReference type="NCBIfam" id="NF006960">
    <property type="entry name" value="PRK09437.1"/>
    <property type="match status" value="1"/>
</dbReference>
<accession>A0A1F7L0V9</accession>
<feature type="domain" description="Thioredoxin" evidence="13">
    <location>
        <begin position="1"/>
        <end position="150"/>
    </location>
</feature>
<comment type="function">
    <text evidence="1">Thiol-specific peroxidase that catalyzes the reduction of hydrogen peroxide and organic hydroperoxides to water and alcohols, respectively. Plays a role in cell protection against oxidative stress by detoxifying peroxides and as sensor of hydrogen peroxide-mediated signaling events.</text>
</comment>
<comment type="similarity">
    <text evidence="10">Belongs to the peroxiredoxin family. BCP/PrxQ subfamily.</text>
</comment>
<proteinExistence type="inferred from homology"/>
<keyword evidence="7" id="KW-1015">Disulfide bond</keyword>
<evidence type="ECO:0000256" key="6">
    <source>
        <dbReference type="ARBA" id="ARBA00023002"/>
    </source>
</evidence>
<dbReference type="GO" id="GO:0005737">
    <property type="term" value="C:cytoplasm"/>
    <property type="evidence" value="ECO:0007669"/>
    <property type="project" value="TreeGrafter"/>
</dbReference>
<dbReference type="FunFam" id="3.40.30.10:FF:000007">
    <property type="entry name" value="Thioredoxin-dependent thiol peroxidase"/>
    <property type="match status" value="1"/>
</dbReference>
<evidence type="ECO:0000256" key="2">
    <source>
        <dbReference type="ARBA" id="ARBA00011245"/>
    </source>
</evidence>
<dbReference type="CDD" id="cd03017">
    <property type="entry name" value="PRX_BCP"/>
    <property type="match status" value="1"/>
</dbReference>
<dbReference type="GO" id="GO:0008379">
    <property type="term" value="F:thioredoxin peroxidase activity"/>
    <property type="evidence" value="ECO:0007669"/>
    <property type="project" value="TreeGrafter"/>
</dbReference>
<evidence type="ECO:0000256" key="5">
    <source>
        <dbReference type="ARBA" id="ARBA00022862"/>
    </source>
</evidence>
<dbReference type="InterPro" id="IPR024706">
    <property type="entry name" value="Peroxiredoxin_AhpC-typ"/>
</dbReference>
<feature type="active site" description="Cysteine sulfenic acid (-SOH) intermediate; for peroxidase activity" evidence="12">
    <location>
        <position position="39"/>
    </location>
</feature>
<comment type="caution">
    <text evidence="14">The sequence shown here is derived from an EMBL/GenBank/DDBJ whole genome shotgun (WGS) entry which is preliminary data.</text>
</comment>
<gene>
    <name evidence="14" type="ORF">A3K52_03205</name>
</gene>
<dbReference type="SUPFAM" id="SSF52833">
    <property type="entry name" value="Thioredoxin-like"/>
    <property type="match status" value="1"/>
</dbReference>